<dbReference type="Pfam" id="PF13545">
    <property type="entry name" value="HTH_Crp_2"/>
    <property type="match status" value="1"/>
</dbReference>
<dbReference type="InterPro" id="IPR018335">
    <property type="entry name" value="Tscrpt_reg_HTH_Crp-type_CS"/>
</dbReference>
<dbReference type="Gene3D" id="1.10.10.10">
    <property type="entry name" value="Winged helix-like DNA-binding domain superfamily/Winged helix DNA-binding domain"/>
    <property type="match status" value="1"/>
</dbReference>
<dbReference type="CDD" id="cd00038">
    <property type="entry name" value="CAP_ED"/>
    <property type="match status" value="1"/>
</dbReference>
<organism evidence="6">
    <name type="scientific">bioreactor metagenome</name>
    <dbReference type="NCBI Taxonomy" id="1076179"/>
    <lineage>
        <taxon>unclassified sequences</taxon>
        <taxon>metagenomes</taxon>
        <taxon>ecological metagenomes</taxon>
    </lineage>
</organism>
<dbReference type="EMBL" id="VSSQ01014412">
    <property type="protein sequence ID" value="MPM53602.1"/>
    <property type="molecule type" value="Genomic_DNA"/>
</dbReference>
<dbReference type="GO" id="GO:0005829">
    <property type="term" value="C:cytosol"/>
    <property type="evidence" value="ECO:0007669"/>
    <property type="project" value="TreeGrafter"/>
</dbReference>
<keyword evidence="2" id="KW-0238">DNA-binding</keyword>
<evidence type="ECO:0000256" key="3">
    <source>
        <dbReference type="ARBA" id="ARBA00023163"/>
    </source>
</evidence>
<dbReference type="SMART" id="SM00100">
    <property type="entry name" value="cNMP"/>
    <property type="match status" value="1"/>
</dbReference>
<dbReference type="GO" id="GO:0003677">
    <property type="term" value="F:DNA binding"/>
    <property type="evidence" value="ECO:0007669"/>
    <property type="project" value="UniProtKB-KW"/>
</dbReference>
<dbReference type="SUPFAM" id="SSF51206">
    <property type="entry name" value="cAMP-binding domain-like"/>
    <property type="match status" value="1"/>
</dbReference>
<name>A0A645AK60_9ZZZZ</name>
<reference evidence="6" key="1">
    <citation type="submission" date="2019-08" db="EMBL/GenBank/DDBJ databases">
        <authorList>
            <person name="Kucharzyk K."/>
            <person name="Murdoch R.W."/>
            <person name="Higgins S."/>
            <person name="Loffler F."/>
        </authorList>
    </citation>
    <scope>NUCLEOTIDE SEQUENCE</scope>
</reference>
<dbReference type="InterPro" id="IPR018490">
    <property type="entry name" value="cNMP-bd_dom_sf"/>
</dbReference>
<protein>
    <submittedName>
        <fullName evidence="6">Nitrogen fixation regulation protein FixK</fullName>
    </submittedName>
</protein>
<keyword evidence="1" id="KW-0805">Transcription regulation</keyword>
<dbReference type="PROSITE" id="PS51063">
    <property type="entry name" value="HTH_CRP_2"/>
    <property type="match status" value="1"/>
</dbReference>
<dbReference type="Pfam" id="PF00027">
    <property type="entry name" value="cNMP_binding"/>
    <property type="match status" value="1"/>
</dbReference>
<proteinExistence type="predicted"/>
<keyword evidence="3" id="KW-0804">Transcription</keyword>
<feature type="domain" description="Cyclic nucleotide-binding" evidence="4">
    <location>
        <begin position="19"/>
        <end position="139"/>
    </location>
</feature>
<feature type="domain" description="HTH crp-type" evidence="5">
    <location>
        <begin position="153"/>
        <end position="227"/>
    </location>
</feature>
<dbReference type="AlphaFoldDB" id="A0A645AK60"/>
<dbReference type="PRINTS" id="PR00034">
    <property type="entry name" value="HTHCRP"/>
</dbReference>
<dbReference type="InterPro" id="IPR050397">
    <property type="entry name" value="Env_Response_Regulators"/>
</dbReference>
<evidence type="ECO:0000259" key="4">
    <source>
        <dbReference type="PROSITE" id="PS50042"/>
    </source>
</evidence>
<gene>
    <name evidence="6" type="primary">fixK_5</name>
    <name evidence="6" type="ORF">SDC9_100370</name>
</gene>
<dbReference type="PROSITE" id="PS00042">
    <property type="entry name" value="HTH_CRP_1"/>
    <property type="match status" value="1"/>
</dbReference>
<dbReference type="GO" id="GO:0003700">
    <property type="term" value="F:DNA-binding transcription factor activity"/>
    <property type="evidence" value="ECO:0007669"/>
    <property type="project" value="InterPro"/>
</dbReference>
<dbReference type="InterPro" id="IPR012318">
    <property type="entry name" value="HTH_CRP"/>
</dbReference>
<evidence type="ECO:0000256" key="1">
    <source>
        <dbReference type="ARBA" id="ARBA00023015"/>
    </source>
</evidence>
<sequence>MNSLCHYCQHNLCIHRVPIFSALNQEALLSIVPLIQRHRYSKGELILCEGDAVDSLMIINHGSVKAYRITPDGREQILYVFSEGDFFGEANLFGQQKANYSVEALEEVFTCSLTKEKFEILIREYTEIALRIIEELGRRISVMETSLQSMGVRSINARIAALLLEYQDKFSVVTPEGTELHLPLSREGMANSLGIARETLSRKLGQLETKRIIRTLNNKTMLVLQPESLQKLAGYSE</sequence>
<dbReference type="SUPFAM" id="SSF46785">
    <property type="entry name" value="Winged helix' DNA-binding domain"/>
    <property type="match status" value="1"/>
</dbReference>
<evidence type="ECO:0000313" key="6">
    <source>
        <dbReference type="EMBL" id="MPM53602.1"/>
    </source>
</evidence>
<evidence type="ECO:0000256" key="2">
    <source>
        <dbReference type="ARBA" id="ARBA00023125"/>
    </source>
</evidence>
<dbReference type="InterPro" id="IPR000595">
    <property type="entry name" value="cNMP-bd_dom"/>
</dbReference>
<dbReference type="SMART" id="SM00419">
    <property type="entry name" value="HTH_CRP"/>
    <property type="match status" value="1"/>
</dbReference>
<dbReference type="InterPro" id="IPR036388">
    <property type="entry name" value="WH-like_DNA-bd_sf"/>
</dbReference>
<dbReference type="Gene3D" id="2.60.120.10">
    <property type="entry name" value="Jelly Rolls"/>
    <property type="match status" value="1"/>
</dbReference>
<dbReference type="PANTHER" id="PTHR24567:SF28">
    <property type="entry name" value="LISTERIOLYSIN REGULATORY PROTEIN"/>
    <property type="match status" value="1"/>
</dbReference>
<comment type="caution">
    <text evidence="6">The sequence shown here is derived from an EMBL/GenBank/DDBJ whole genome shotgun (WGS) entry which is preliminary data.</text>
</comment>
<dbReference type="PROSITE" id="PS50042">
    <property type="entry name" value="CNMP_BINDING_3"/>
    <property type="match status" value="1"/>
</dbReference>
<dbReference type="PANTHER" id="PTHR24567">
    <property type="entry name" value="CRP FAMILY TRANSCRIPTIONAL REGULATORY PROTEIN"/>
    <property type="match status" value="1"/>
</dbReference>
<dbReference type="InterPro" id="IPR036390">
    <property type="entry name" value="WH_DNA-bd_sf"/>
</dbReference>
<accession>A0A645AK60</accession>
<dbReference type="InterPro" id="IPR014710">
    <property type="entry name" value="RmlC-like_jellyroll"/>
</dbReference>
<evidence type="ECO:0000259" key="5">
    <source>
        <dbReference type="PROSITE" id="PS51063"/>
    </source>
</evidence>